<reference evidence="3 5" key="1">
    <citation type="submission" date="2015-10" db="EMBL/GenBank/DDBJ databases">
        <title>The cercosporin biosynthetic gene cluster was horizontally transferred to several fungal lineages and shown to be expanded in Cercospora beticola based on microsynteny with recipient genomes.</title>
        <authorList>
            <person name="De Jonge R."/>
            <person name="Ebert M.K."/>
            <person name="Suttle J.C."/>
            <person name="Jurick Ii W.M."/>
            <person name="Secor G.A."/>
            <person name="Thomma B.P."/>
            <person name="Van De Peer Y."/>
            <person name="Bolton M.D."/>
        </authorList>
    </citation>
    <scope>NUCLEOTIDE SEQUENCE [LARGE SCALE GENOMIC DNA]</scope>
    <source>
        <strain evidence="3 5">09-40</strain>
    </source>
</reference>
<evidence type="ECO:0000313" key="6">
    <source>
        <dbReference type="Proteomes" id="UP001302367"/>
    </source>
</evidence>
<gene>
    <name evidence="3" type="ORF">CB0940_03802</name>
    <name evidence="4" type="ORF">RHO25_005615</name>
</gene>
<dbReference type="Gene3D" id="3.40.50.1820">
    <property type="entry name" value="alpha/beta hydrolase"/>
    <property type="match status" value="1"/>
</dbReference>
<keyword evidence="6" id="KW-1185">Reference proteome</keyword>
<dbReference type="SUPFAM" id="SSF53474">
    <property type="entry name" value="alpha/beta-Hydrolases"/>
    <property type="match status" value="1"/>
</dbReference>
<accession>A0A2G5I567</accession>
<evidence type="ECO:0000313" key="5">
    <source>
        <dbReference type="Proteomes" id="UP000230605"/>
    </source>
</evidence>
<dbReference type="Pfam" id="PF07859">
    <property type="entry name" value="Abhydrolase_3"/>
    <property type="match status" value="1"/>
</dbReference>
<keyword evidence="1" id="KW-0378">Hydrolase</keyword>
<evidence type="ECO:0000313" key="4">
    <source>
        <dbReference type="EMBL" id="WPB00995.1"/>
    </source>
</evidence>
<protein>
    <recommendedName>
        <fullName evidence="2">Alpha/beta hydrolase fold-3 domain-containing protein</fullName>
    </recommendedName>
</protein>
<dbReference type="EMBL" id="CP134186">
    <property type="protein sequence ID" value="WPB00995.1"/>
    <property type="molecule type" value="Genomic_DNA"/>
</dbReference>
<dbReference type="Proteomes" id="UP000230605">
    <property type="component" value="Chromosome 3"/>
</dbReference>
<organism evidence="3 5">
    <name type="scientific">Cercospora beticola</name>
    <name type="common">Sugarbeet leaf spot fungus</name>
    <dbReference type="NCBI Taxonomy" id="122368"/>
    <lineage>
        <taxon>Eukaryota</taxon>
        <taxon>Fungi</taxon>
        <taxon>Dikarya</taxon>
        <taxon>Ascomycota</taxon>
        <taxon>Pezizomycotina</taxon>
        <taxon>Dothideomycetes</taxon>
        <taxon>Dothideomycetidae</taxon>
        <taxon>Mycosphaerellales</taxon>
        <taxon>Mycosphaerellaceae</taxon>
        <taxon>Cercospora</taxon>
    </lineage>
</organism>
<dbReference type="InterPro" id="IPR013094">
    <property type="entry name" value="AB_hydrolase_3"/>
</dbReference>
<dbReference type="InterPro" id="IPR050300">
    <property type="entry name" value="GDXG_lipolytic_enzyme"/>
</dbReference>
<feature type="domain" description="Alpha/beta hydrolase fold-3" evidence="2">
    <location>
        <begin position="91"/>
        <end position="306"/>
    </location>
</feature>
<evidence type="ECO:0000256" key="1">
    <source>
        <dbReference type="ARBA" id="ARBA00022801"/>
    </source>
</evidence>
<dbReference type="OrthoDB" id="408631at2759"/>
<sequence length="349" mass="37919">MLLSKAELNESAQTHPEVAAFQAKYPQPPPSTDPLAARRALRGFIEANVKRLGPAPSDCEEFYHDVEMRDGFRSSAKICKPAKAQPGPLIVLLFGGGFIGGDNDQLTETARICVRSFGATVVNISYRCGPEYKFPFAQHDAWDNLYWIAENATTPLLAADPTKGFIIGGVSAGAAIAAALSRKFQEESLAYPLTGQWLAAPSLMHSGCCPPEYKSRYISLEQNSSASSSLAKESLRMMMDAVQWDRDSDLRYAANSKTPLAGQPRTFLQVCGQDPLRDDGLIYEEMLKNASVPTKLDLYPGCPHAHWASMRGLTVANRALIDTIVGIGWLLGTKVARPTAAEAWKVALA</sequence>
<proteinExistence type="predicted"/>
<dbReference type="AlphaFoldDB" id="A0A2G5I567"/>
<evidence type="ECO:0000313" key="3">
    <source>
        <dbReference type="EMBL" id="PIA99949.1"/>
    </source>
</evidence>
<dbReference type="GO" id="GO:0016787">
    <property type="term" value="F:hydrolase activity"/>
    <property type="evidence" value="ECO:0007669"/>
    <property type="project" value="UniProtKB-KW"/>
</dbReference>
<dbReference type="EMBL" id="LKMD01000101">
    <property type="protein sequence ID" value="PIA99949.1"/>
    <property type="molecule type" value="Genomic_DNA"/>
</dbReference>
<name>A0A2G5I567_CERBT</name>
<reference evidence="4 6" key="2">
    <citation type="submission" date="2023-09" db="EMBL/GenBank/DDBJ databases">
        <title>Complete-Gapless Cercospora beticola genome.</title>
        <authorList>
            <person name="Wyatt N.A."/>
            <person name="Spanner R.E."/>
            <person name="Bolton M.D."/>
        </authorList>
    </citation>
    <scope>NUCLEOTIDE SEQUENCE [LARGE SCALE GENOMIC DNA]</scope>
    <source>
        <strain evidence="4">Cb09-40</strain>
    </source>
</reference>
<dbReference type="PANTHER" id="PTHR48081">
    <property type="entry name" value="AB HYDROLASE SUPERFAMILY PROTEIN C4A8.06C"/>
    <property type="match status" value="1"/>
</dbReference>
<dbReference type="Proteomes" id="UP001302367">
    <property type="component" value="Chromosome 3"/>
</dbReference>
<evidence type="ECO:0000259" key="2">
    <source>
        <dbReference type="Pfam" id="PF07859"/>
    </source>
</evidence>
<dbReference type="InterPro" id="IPR029058">
    <property type="entry name" value="AB_hydrolase_fold"/>
</dbReference>